<proteinExistence type="inferred from homology"/>
<dbReference type="Gene3D" id="1.10.10.10">
    <property type="entry name" value="Winged helix-like DNA-binding domain superfamily/Winged helix DNA-binding domain"/>
    <property type="match status" value="1"/>
</dbReference>
<dbReference type="InterPro" id="IPR022689">
    <property type="entry name" value="Iron_dep_repressor"/>
</dbReference>
<evidence type="ECO:0000256" key="11">
    <source>
        <dbReference type="ARBA" id="ARBA00032593"/>
    </source>
</evidence>
<dbReference type="GO" id="GO:0003700">
    <property type="term" value="F:DNA-binding transcription factor activity"/>
    <property type="evidence" value="ECO:0007669"/>
    <property type="project" value="InterPro"/>
</dbReference>
<dbReference type="GO" id="GO:0046914">
    <property type="term" value="F:transition metal ion binding"/>
    <property type="evidence" value="ECO:0007669"/>
    <property type="project" value="InterPro"/>
</dbReference>
<dbReference type="Pfam" id="PF04023">
    <property type="entry name" value="FeoA"/>
    <property type="match status" value="1"/>
</dbReference>
<dbReference type="PATRIC" id="fig|480391.4.peg.793"/>
<dbReference type="InterPro" id="IPR036388">
    <property type="entry name" value="WH-like_DNA-bd_sf"/>
</dbReference>
<dbReference type="PANTHER" id="PTHR33238">
    <property type="entry name" value="IRON (METAL) DEPENDENT REPRESSOR, DTXR FAMILY"/>
    <property type="match status" value="1"/>
</dbReference>
<evidence type="ECO:0000256" key="10">
    <source>
        <dbReference type="ARBA" id="ARBA00023211"/>
    </source>
</evidence>
<keyword evidence="10" id="KW-0464">Manganese</keyword>
<comment type="subcellular location">
    <subcellularLocation>
        <location evidence="1">Cytoplasm</location>
    </subcellularLocation>
</comment>
<comment type="caution">
    <text evidence="13">The sequence shown here is derived from an EMBL/GenBank/DDBJ whole genome shotgun (WGS) entry which is preliminary data.</text>
</comment>
<dbReference type="InterPro" id="IPR036421">
    <property type="entry name" value="Fe_dep_repressor_sf"/>
</dbReference>
<keyword evidence="7" id="KW-0238">DNA-binding</keyword>
<dbReference type="SUPFAM" id="SSF46785">
    <property type="entry name" value="Winged helix' DNA-binding domain"/>
    <property type="match status" value="1"/>
</dbReference>
<evidence type="ECO:0000313" key="13">
    <source>
        <dbReference type="EMBL" id="KRO24653.1"/>
    </source>
</evidence>
<accession>A0A0R2NKV0</accession>
<keyword evidence="5" id="KW-0678">Repressor</keyword>
<evidence type="ECO:0000256" key="9">
    <source>
        <dbReference type="ARBA" id="ARBA00023163"/>
    </source>
</evidence>
<evidence type="ECO:0000256" key="2">
    <source>
        <dbReference type="ARBA" id="ARBA00007871"/>
    </source>
</evidence>
<dbReference type="InterPro" id="IPR001367">
    <property type="entry name" value="Fe_dep_repressor"/>
</dbReference>
<evidence type="ECO:0000256" key="8">
    <source>
        <dbReference type="ARBA" id="ARBA00023159"/>
    </source>
</evidence>
<comment type="similarity">
    <text evidence="2">Belongs to the DtxR/MntR family.</text>
</comment>
<evidence type="ECO:0000256" key="7">
    <source>
        <dbReference type="ARBA" id="ARBA00023125"/>
    </source>
</evidence>
<gene>
    <name evidence="13" type="ORF">IV88_GL000782</name>
</gene>
<dbReference type="SUPFAM" id="SSF47979">
    <property type="entry name" value="Iron-dependent repressor protein, dimerization domain"/>
    <property type="match status" value="1"/>
</dbReference>
<dbReference type="InterPro" id="IPR007167">
    <property type="entry name" value="Fe-transptr_FeoA-like"/>
</dbReference>
<keyword evidence="6" id="KW-0805">Transcription regulation</keyword>
<evidence type="ECO:0000256" key="3">
    <source>
        <dbReference type="ARBA" id="ARBA00011738"/>
    </source>
</evidence>
<sequence length="223" mass="24861">MTPMKEDYLKIIFELGGTSKMVSNKQISQSLDIAAGSVTEMVSKLVEDGLATHTPYAGISLTDEGIELAEQLVRKHRLWETFLVDKLDYKLSEVHEDAEQLEHVTSDKLTNSLSDFLGNPTHCPHGGVIPTADGVYQQYSHIMLSELEDGDVAVVDRLADNRDLLTYLDQIDFDLGDKIKVISHAPFEGPITVQLLSEKNGEEQREVSFKASHYVFVIPEADK</sequence>
<dbReference type="SMART" id="SM00899">
    <property type="entry name" value="FeoA"/>
    <property type="match status" value="1"/>
</dbReference>
<keyword evidence="14" id="KW-1185">Reference proteome</keyword>
<dbReference type="SMART" id="SM00529">
    <property type="entry name" value="HTH_DTXR"/>
    <property type="match status" value="1"/>
</dbReference>
<dbReference type="PROSITE" id="PS50944">
    <property type="entry name" value="HTH_DTXR"/>
    <property type="match status" value="1"/>
</dbReference>
<dbReference type="Gene3D" id="2.30.30.90">
    <property type="match status" value="1"/>
</dbReference>
<dbReference type="EMBL" id="JQCQ01000024">
    <property type="protein sequence ID" value="KRO24653.1"/>
    <property type="molecule type" value="Genomic_DNA"/>
</dbReference>
<dbReference type="GO" id="GO:0005737">
    <property type="term" value="C:cytoplasm"/>
    <property type="evidence" value="ECO:0007669"/>
    <property type="project" value="UniProtKB-SubCell"/>
</dbReference>
<protein>
    <recommendedName>
        <fullName evidence="11">Manganese transport regulator</fullName>
    </recommendedName>
</protein>
<evidence type="ECO:0000256" key="5">
    <source>
        <dbReference type="ARBA" id="ARBA00022491"/>
    </source>
</evidence>
<evidence type="ECO:0000256" key="1">
    <source>
        <dbReference type="ARBA" id="ARBA00004496"/>
    </source>
</evidence>
<dbReference type="InterPro" id="IPR036390">
    <property type="entry name" value="WH_DNA-bd_sf"/>
</dbReference>
<keyword evidence="8" id="KW-0010">Activator</keyword>
<dbReference type="PANTHER" id="PTHR33238:SF11">
    <property type="entry name" value="TRANSCRIPTIONAL REGULATOR MNTR"/>
    <property type="match status" value="1"/>
</dbReference>
<dbReference type="AlphaFoldDB" id="A0A0R2NKV0"/>
<evidence type="ECO:0000259" key="12">
    <source>
        <dbReference type="PROSITE" id="PS50944"/>
    </source>
</evidence>
<keyword evidence="9" id="KW-0804">Transcription</keyword>
<comment type="subunit">
    <text evidence="3">Homodimer.</text>
</comment>
<feature type="domain" description="HTH dtxR-type" evidence="12">
    <location>
        <begin position="1"/>
        <end position="62"/>
    </location>
</feature>
<name>A0A0R2NKV0_9LACO</name>
<dbReference type="Pfam" id="PF02742">
    <property type="entry name" value="Fe_dep_repr_C"/>
    <property type="match status" value="1"/>
</dbReference>
<reference evidence="13 14" key="1">
    <citation type="journal article" date="2015" name="Genome Announc.">
        <title>Expanding the biotechnology potential of lactobacilli through comparative genomics of 213 strains and associated genera.</title>
        <authorList>
            <person name="Sun Z."/>
            <person name="Harris H.M."/>
            <person name="McCann A."/>
            <person name="Guo C."/>
            <person name="Argimon S."/>
            <person name="Zhang W."/>
            <person name="Yang X."/>
            <person name="Jeffery I.B."/>
            <person name="Cooney J.C."/>
            <person name="Kagawa T.F."/>
            <person name="Liu W."/>
            <person name="Song Y."/>
            <person name="Salvetti E."/>
            <person name="Wrobel A."/>
            <person name="Rasinkangas P."/>
            <person name="Parkhill J."/>
            <person name="Rea M.C."/>
            <person name="O'Sullivan O."/>
            <person name="Ritari J."/>
            <person name="Douillard F.P."/>
            <person name="Paul Ross R."/>
            <person name="Yang R."/>
            <person name="Briner A.E."/>
            <person name="Felis G.E."/>
            <person name="de Vos W.M."/>
            <person name="Barrangou R."/>
            <person name="Klaenhammer T.R."/>
            <person name="Caufield P.W."/>
            <person name="Cui Y."/>
            <person name="Zhang H."/>
            <person name="O'Toole P.W."/>
        </authorList>
    </citation>
    <scope>NUCLEOTIDE SEQUENCE [LARGE SCALE GENOMIC DNA]</scope>
    <source>
        <strain evidence="13 14">DSM 23026</strain>
    </source>
</reference>
<dbReference type="InterPro" id="IPR022687">
    <property type="entry name" value="HTH_DTXR"/>
</dbReference>
<dbReference type="GO" id="GO:0003677">
    <property type="term" value="F:DNA binding"/>
    <property type="evidence" value="ECO:0007669"/>
    <property type="project" value="UniProtKB-KW"/>
</dbReference>
<dbReference type="RefSeq" id="WP_057799882.1">
    <property type="nucleotide sequence ID" value="NZ_BJZZ01000023.1"/>
</dbReference>
<dbReference type="OrthoDB" id="9791355at2"/>
<evidence type="ECO:0000256" key="4">
    <source>
        <dbReference type="ARBA" id="ARBA00022490"/>
    </source>
</evidence>
<dbReference type="Proteomes" id="UP000051249">
    <property type="component" value="Unassembled WGS sequence"/>
</dbReference>
<dbReference type="InterPro" id="IPR038157">
    <property type="entry name" value="FeoA_core_dom"/>
</dbReference>
<dbReference type="Pfam" id="PF01325">
    <property type="entry name" value="Fe_dep_repress"/>
    <property type="match status" value="1"/>
</dbReference>
<evidence type="ECO:0000256" key="6">
    <source>
        <dbReference type="ARBA" id="ARBA00023015"/>
    </source>
</evidence>
<evidence type="ECO:0000313" key="14">
    <source>
        <dbReference type="Proteomes" id="UP000051249"/>
    </source>
</evidence>
<organism evidence="13 14">
    <name type="scientific">Pediococcus argentinicus</name>
    <dbReference type="NCBI Taxonomy" id="480391"/>
    <lineage>
        <taxon>Bacteria</taxon>
        <taxon>Bacillati</taxon>
        <taxon>Bacillota</taxon>
        <taxon>Bacilli</taxon>
        <taxon>Lactobacillales</taxon>
        <taxon>Lactobacillaceae</taxon>
        <taxon>Pediococcus</taxon>
    </lineage>
</organism>
<dbReference type="GO" id="GO:0046983">
    <property type="term" value="F:protein dimerization activity"/>
    <property type="evidence" value="ECO:0007669"/>
    <property type="project" value="InterPro"/>
</dbReference>
<keyword evidence="4" id="KW-0963">Cytoplasm</keyword>
<dbReference type="InterPro" id="IPR050536">
    <property type="entry name" value="DtxR_MntR_Metal-Reg"/>
</dbReference>